<evidence type="ECO:0000313" key="11">
    <source>
        <dbReference type="Proteomes" id="UP000515204"/>
    </source>
</evidence>
<organism evidence="11 12">
    <name type="scientific">Dinoponera quadriceps</name>
    <name type="common">South American ant</name>
    <dbReference type="NCBI Taxonomy" id="609295"/>
    <lineage>
        <taxon>Eukaryota</taxon>
        <taxon>Metazoa</taxon>
        <taxon>Ecdysozoa</taxon>
        <taxon>Arthropoda</taxon>
        <taxon>Hexapoda</taxon>
        <taxon>Insecta</taxon>
        <taxon>Pterygota</taxon>
        <taxon>Neoptera</taxon>
        <taxon>Endopterygota</taxon>
        <taxon>Hymenoptera</taxon>
        <taxon>Apocrita</taxon>
        <taxon>Aculeata</taxon>
        <taxon>Formicoidea</taxon>
        <taxon>Formicidae</taxon>
        <taxon>Ponerinae</taxon>
        <taxon>Ponerini</taxon>
        <taxon>Dinoponera</taxon>
    </lineage>
</organism>
<proteinExistence type="inferred from homology"/>
<evidence type="ECO:0000256" key="7">
    <source>
        <dbReference type="ARBA" id="ARBA00023136"/>
    </source>
</evidence>
<dbReference type="AlphaFoldDB" id="A0A6P3Y4U6"/>
<reference evidence="12" key="1">
    <citation type="submission" date="2025-08" db="UniProtKB">
        <authorList>
            <consortium name="RefSeq"/>
        </authorList>
    </citation>
    <scope>IDENTIFICATION</scope>
</reference>
<feature type="transmembrane region" description="Helical" evidence="10">
    <location>
        <begin position="250"/>
        <end position="273"/>
    </location>
</feature>
<evidence type="ECO:0000256" key="2">
    <source>
        <dbReference type="ARBA" id="ARBA00022475"/>
    </source>
</evidence>
<dbReference type="GO" id="GO:0005886">
    <property type="term" value="C:plasma membrane"/>
    <property type="evidence" value="ECO:0007669"/>
    <property type="project" value="UniProtKB-SubCell"/>
</dbReference>
<comment type="caution">
    <text evidence="10">Lacks conserved residue(s) required for the propagation of feature annotation.</text>
</comment>
<keyword evidence="4 10" id="KW-0812">Transmembrane</keyword>
<evidence type="ECO:0000256" key="5">
    <source>
        <dbReference type="ARBA" id="ARBA00022725"/>
    </source>
</evidence>
<keyword evidence="9 10" id="KW-0807">Transducer</keyword>
<dbReference type="GeneID" id="106749814"/>
<dbReference type="Pfam" id="PF02949">
    <property type="entry name" value="7tm_6"/>
    <property type="match status" value="1"/>
</dbReference>
<keyword evidence="6 10" id="KW-1133">Transmembrane helix</keyword>
<evidence type="ECO:0000313" key="12">
    <source>
        <dbReference type="RefSeq" id="XP_014485152.1"/>
    </source>
</evidence>
<dbReference type="InterPro" id="IPR004117">
    <property type="entry name" value="7tm6_olfct_rcpt"/>
</dbReference>
<comment type="similarity">
    <text evidence="10">Belongs to the insect chemoreceptor superfamily. Heteromeric odorant receptor channel (TC 1.A.69) family.</text>
</comment>
<name>A0A6P3Y4U6_DINQU</name>
<evidence type="ECO:0000256" key="8">
    <source>
        <dbReference type="ARBA" id="ARBA00023170"/>
    </source>
</evidence>
<gene>
    <name evidence="12" type="primary">LOC106749814</name>
</gene>
<feature type="transmembrane region" description="Helical" evidence="10">
    <location>
        <begin position="110"/>
        <end position="132"/>
    </location>
</feature>
<keyword evidence="11" id="KW-1185">Reference proteome</keyword>
<dbReference type="PANTHER" id="PTHR21137">
    <property type="entry name" value="ODORANT RECEPTOR"/>
    <property type="match status" value="1"/>
</dbReference>
<dbReference type="GO" id="GO:0007165">
    <property type="term" value="P:signal transduction"/>
    <property type="evidence" value="ECO:0007669"/>
    <property type="project" value="UniProtKB-KW"/>
</dbReference>
<evidence type="ECO:0000256" key="3">
    <source>
        <dbReference type="ARBA" id="ARBA00022606"/>
    </source>
</evidence>
<keyword evidence="8 10" id="KW-0675">Receptor</keyword>
<evidence type="ECO:0000256" key="6">
    <source>
        <dbReference type="ARBA" id="ARBA00022989"/>
    </source>
</evidence>
<sequence length="381" mass="43300">MVGLWPPDNRDICKSIRPKFRLVYNFITLLFIATIPALASLIRVWGNMILMIDNLQYSLPTLMALFKISIIWYKQEALASLTDMIRNDWIKMKMEEERVVMLKCATITRALAICGVSILLGTFTSAFILPWFGLTTRQVTNLTDSGKPLLIQSYYFHDVSKSPQFELTLLAQGIVVLTGGVSYTAIDNFLGLLVLHVCGQLENLHSRLTQMEKYPNFIAVLKYNVQDHIRLIRGSYHCRSVQIIDDTFDLVLLGMIVCFGIMFCLQGFLIVNVAKQEGQFSFMQLIWFAAAILYTLLHMCLYCGVGEILVTQSERIHRATYEYAWYTVEPKIAKNLLLIMLRSDNSLHITAGKTFPMTMATLCNLLKTSAGYISVLLAKQE</sequence>
<evidence type="ECO:0000256" key="10">
    <source>
        <dbReference type="RuleBase" id="RU351113"/>
    </source>
</evidence>
<comment type="subcellular location">
    <subcellularLocation>
        <location evidence="1 10">Cell membrane</location>
        <topology evidence="1 10">Multi-pass membrane protein</topology>
    </subcellularLocation>
</comment>
<evidence type="ECO:0000256" key="1">
    <source>
        <dbReference type="ARBA" id="ARBA00004651"/>
    </source>
</evidence>
<dbReference type="GO" id="GO:0005549">
    <property type="term" value="F:odorant binding"/>
    <property type="evidence" value="ECO:0007669"/>
    <property type="project" value="InterPro"/>
</dbReference>
<keyword evidence="3 10" id="KW-0716">Sensory transduction</keyword>
<feature type="transmembrane region" description="Helical" evidence="10">
    <location>
        <begin position="285"/>
        <end position="310"/>
    </location>
</feature>
<dbReference type="PANTHER" id="PTHR21137:SF35">
    <property type="entry name" value="ODORANT RECEPTOR 19A-RELATED"/>
    <property type="match status" value="1"/>
</dbReference>
<dbReference type="Proteomes" id="UP000515204">
    <property type="component" value="Unplaced"/>
</dbReference>
<keyword evidence="2" id="KW-1003">Cell membrane</keyword>
<dbReference type="KEGG" id="dqu:106749814"/>
<protein>
    <recommendedName>
        <fullName evidence="10">Odorant receptor</fullName>
    </recommendedName>
</protein>
<accession>A0A6P3Y4U6</accession>
<evidence type="ECO:0000256" key="9">
    <source>
        <dbReference type="ARBA" id="ARBA00023224"/>
    </source>
</evidence>
<dbReference type="OrthoDB" id="7634903at2759"/>
<evidence type="ECO:0000256" key="4">
    <source>
        <dbReference type="ARBA" id="ARBA00022692"/>
    </source>
</evidence>
<dbReference type="RefSeq" id="XP_014485152.1">
    <property type="nucleotide sequence ID" value="XM_014629666.1"/>
</dbReference>
<keyword evidence="5 10" id="KW-0552">Olfaction</keyword>
<feature type="transmembrane region" description="Helical" evidence="10">
    <location>
        <begin position="169"/>
        <end position="198"/>
    </location>
</feature>
<feature type="transmembrane region" description="Helical" evidence="10">
    <location>
        <begin position="22"/>
        <end position="45"/>
    </location>
</feature>
<dbReference type="GO" id="GO:0004984">
    <property type="term" value="F:olfactory receptor activity"/>
    <property type="evidence" value="ECO:0007669"/>
    <property type="project" value="InterPro"/>
</dbReference>
<keyword evidence="7 10" id="KW-0472">Membrane</keyword>